<protein>
    <recommendedName>
        <fullName evidence="3">Carboxylic ester hydrolase</fullName>
        <ecNumber evidence="3">3.1.1.-</ecNumber>
    </recommendedName>
</protein>
<dbReference type="SUPFAM" id="SSF53474">
    <property type="entry name" value="alpha/beta-Hydrolases"/>
    <property type="match status" value="1"/>
</dbReference>
<dbReference type="KEGG" id="bgoe:IFJ75_10960"/>
<dbReference type="EMBL" id="CP062222">
    <property type="protein sequence ID" value="QTC89822.1"/>
    <property type="molecule type" value="Genomic_DNA"/>
</dbReference>
<name>A0A975BZA8_9CAUL</name>
<dbReference type="PROSITE" id="PS00122">
    <property type="entry name" value="CARBOXYLESTERASE_B_1"/>
    <property type="match status" value="1"/>
</dbReference>
<organism evidence="5 6">
    <name type="scientific">Brevundimonas goettingensis</name>
    <dbReference type="NCBI Taxonomy" id="2774190"/>
    <lineage>
        <taxon>Bacteria</taxon>
        <taxon>Pseudomonadati</taxon>
        <taxon>Pseudomonadota</taxon>
        <taxon>Alphaproteobacteria</taxon>
        <taxon>Caulobacterales</taxon>
        <taxon>Caulobacteraceae</taxon>
        <taxon>Brevundimonas</taxon>
    </lineage>
</organism>
<gene>
    <name evidence="5" type="ORF">IFJ75_10960</name>
</gene>
<accession>A0A975BZA8</accession>
<dbReference type="Pfam" id="PF00135">
    <property type="entry name" value="COesterase"/>
    <property type="match status" value="1"/>
</dbReference>
<reference evidence="5" key="1">
    <citation type="submission" date="2020-09" db="EMBL/GenBank/DDBJ databases">
        <title>Brevundimonas sp. LVF2 isolated from a puddle in Goettingen, Germany.</title>
        <authorList>
            <person name="Friedrich I."/>
            <person name="Klassen A."/>
            <person name="Hannes N."/>
            <person name="Schneider D."/>
            <person name="Hertel R."/>
            <person name="Daniel R."/>
        </authorList>
    </citation>
    <scope>NUCLEOTIDE SEQUENCE</scope>
    <source>
        <strain evidence="5">LVF2</strain>
    </source>
</reference>
<proteinExistence type="inferred from homology"/>
<dbReference type="InterPro" id="IPR029058">
    <property type="entry name" value="AB_hydrolase_fold"/>
</dbReference>
<dbReference type="EC" id="3.1.1.-" evidence="3"/>
<evidence type="ECO:0000313" key="5">
    <source>
        <dbReference type="EMBL" id="QTC89822.1"/>
    </source>
</evidence>
<dbReference type="InterPro" id="IPR019826">
    <property type="entry name" value="Carboxylesterase_B_AS"/>
</dbReference>
<dbReference type="Gene3D" id="3.40.50.1820">
    <property type="entry name" value="alpha/beta hydrolase"/>
    <property type="match status" value="1"/>
</dbReference>
<dbReference type="InterPro" id="IPR002018">
    <property type="entry name" value="CarbesteraseB"/>
</dbReference>
<feature type="domain" description="Carboxylesterase type B" evidence="4">
    <location>
        <begin position="3"/>
        <end position="472"/>
    </location>
</feature>
<evidence type="ECO:0000256" key="3">
    <source>
        <dbReference type="RuleBase" id="RU361235"/>
    </source>
</evidence>
<dbReference type="Proteomes" id="UP000663918">
    <property type="component" value="Chromosome"/>
</dbReference>
<evidence type="ECO:0000313" key="6">
    <source>
        <dbReference type="Proteomes" id="UP000663918"/>
    </source>
</evidence>
<evidence type="ECO:0000256" key="2">
    <source>
        <dbReference type="ARBA" id="ARBA00022801"/>
    </source>
</evidence>
<dbReference type="InterPro" id="IPR050309">
    <property type="entry name" value="Type-B_Carboxylest/Lipase"/>
</dbReference>
<comment type="similarity">
    <text evidence="1 3">Belongs to the type-B carboxylesterase/lipase family.</text>
</comment>
<dbReference type="RefSeq" id="WP_207868114.1">
    <property type="nucleotide sequence ID" value="NZ_CP062222.1"/>
</dbReference>
<evidence type="ECO:0000256" key="1">
    <source>
        <dbReference type="ARBA" id="ARBA00005964"/>
    </source>
</evidence>
<dbReference type="PANTHER" id="PTHR11559">
    <property type="entry name" value="CARBOXYLESTERASE"/>
    <property type="match status" value="1"/>
</dbReference>
<keyword evidence="6" id="KW-1185">Reference proteome</keyword>
<dbReference type="AlphaFoldDB" id="A0A975BZA8"/>
<keyword evidence="2 3" id="KW-0378">Hydrolase</keyword>
<sequence>MTEPVVTTRSGPVRGTTTNGVWRFLGIPYAAAPVGERRFALPEPHAPWDEWDGREKGPSAPWLLKDFPALDLAPLVGSGWDKGEDYLNLNIWTPEGAKGGLPVMVWIHGGGWVGGSAMAPVQDGTAFARDGVILVSITYRLGVDGFMPIPGAPLNLGLHDTIAALRWVQDNIAAFGGDPANVTVFGESAGAMSIGDLVPSPAAKGLFRRAIIQSGHGSIVRPLSVAQRVTKKMAKLMGVAPTLAGFRSASIERGLAALEKISLPTTRINMRDEEGRDPTFGVSRFAPVVGDDIIPIKPLDALKQGAGAEIDVLIGTNSEEMNLYFVPTGVKAKVGKLLAWFVLSRSAPHAGATLKAYRKPGGKPGEALTEAMGDLMFRWPARVYAAAHKGRTHMYEFGWGSTAFEGQLGACHAVEVPFVFDTLPTGTGPRGFLGAAPPQALADHVHRIWVDYARDGSLPWPEFDAQTRQVYRPEKGAAEHETELPCAPFWS</sequence>
<evidence type="ECO:0000259" key="4">
    <source>
        <dbReference type="Pfam" id="PF00135"/>
    </source>
</evidence>
<dbReference type="GO" id="GO:0016787">
    <property type="term" value="F:hydrolase activity"/>
    <property type="evidence" value="ECO:0007669"/>
    <property type="project" value="UniProtKB-KW"/>
</dbReference>